<evidence type="ECO:0000259" key="4">
    <source>
        <dbReference type="Pfam" id="PF16371"/>
    </source>
</evidence>
<comment type="caution">
    <text evidence="5">The sequence shown here is derived from an EMBL/GenBank/DDBJ whole genome shotgun (WGS) entry which is preliminary data.</text>
</comment>
<dbReference type="PANTHER" id="PTHR43143">
    <property type="entry name" value="METALLOPHOSPHOESTERASE, CALCINEURIN SUPERFAMILY"/>
    <property type="match status" value="1"/>
</dbReference>
<dbReference type="GO" id="GO:0016787">
    <property type="term" value="F:hydrolase activity"/>
    <property type="evidence" value="ECO:0007669"/>
    <property type="project" value="InterPro"/>
</dbReference>
<name>A0A9D1KSP9_9FLAO</name>
<dbReference type="AlphaFoldDB" id="A0A9D1KSP9"/>
<dbReference type="Pfam" id="PF16371">
    <property type="entry name" value="MetallophosN"/>
    <property type="match status" value="1"/>
</dbReference>
<dbReference type="Pfam" id="PF00149">
    <property type="entry name" value="Metallophos"/>
    <property type="match status" value="1"/>
</dbReference>
<proteinExistence type="predicted"/>
<evidence type="ECO:0000259" key="3">
    <source>
        <dbReference type="Pfam" id="PF16370"/>
    </source>
</evidence>
<feature type="chain" id="PRO_5039593506" evidence="1">
    <location>
        <begin position="18"/>
        <end position="525"/>
    </location>
</feature>
<evidence type="ECO:0000259" key="2">
    <source>
        <dbReference type="Pfam" id="PF00149"/>
    </source>
</evidence>
<protein>
    <submittedName>
        <fullName evidence="5">Calcineurin-like phosphoesterase family protein</fullName>
    </submittedName>
</protein>
<feature type="domain" description="Calcineurin-like phosphoesterase N-terminal" evidence="4">
    <location>
        <begin position="38"/>
        <end position="99"/>
    </location>
</feature>
<dbReference type="Pfam" id="PF16370">
    <property type="entry name" value="MetallophosC"/>
    <property type="match status" value="1"/>
</dbReference>
<organism evidence="5 6">
    <name type="scientific">Candidatus Merdimorpha stercoravium</name>
    <dbReference type="NCBI Taxonomy" id="2840863"/>
    <lineage>
        <taxon>Bacteria</taxon>
        <taxon>Pseudomonadati</taxon>
        <taxon>Bacteroidota</taxon>
        <taxon>Flavobacteriia</taxon>
        <taxon>Flavobacteriales</taxon>
        <taxon>Candidatus Merdimorpha</taxon>
    </lineage>
</organism>
<dbReference type="PANTHER" id="PTHR43143:SF6">
    <property type="entry name" value="BLL3016 PROTEIN"/>
    <property type="match status" value="1"/>
</dbReference>
<accession>A0A9D1KSP9</accession>
<reference evidence="5" key="1">
    <citation type="submission" date="2020-10" db="EMBL/GenBank/DDBJ databases">
        <authorList>
            <person name="Gilroy R."/>
        </authorList>
    </citation>
    <scope>NUCLEOTIDE SEQUENCE</scope>
    <source>
        <strain evidence="5">1383</strain>
    </source>
</reference>
<reference evidence="5" key="2">
    <citation type="journal article" date="2021" name="PeerJ">
        <title>Extensive microbial diversity within the chicken gut microbiome revealed by metagenomics and culture.</title>
        <authorList>
            <person name="Gilroy R."/>
            <person name="Ravi A."/>
            <person name="Getino M."/>
            <person name="Pursley I."/>
            <person name="Horton D.L."/>
            <person name="Alikhan N.F."/>
            <person name="Baker D."/>
            <person name="Gharbi K."/>
            <person name="Hall N."/>
            <person name="Watson M."/>
            <person name="Adriaenssens E.M."/>
            <person name="Foster-Nyarko E."/>
            <person name="Jarju S."/>
            <person name="Secka A."/>
            <person name="Antonio M."/>
            <person name="Oren A."/>
            <person name="Chaudhuri R.R."/>
            <person name="La Ragione R."/>
            <person name="Hildebrand F."/>
            <person name="Pallen M.J."/>
        </authorList>
    </citation>
    <scope>NUCLEOTIDE SEQUENCE</scope>
    <source>
        <strain evidence="5">1383</strain>
    </source>
</reference>
<dbReference type="SUPFAM" id="SSF56300">
    <property type="entry name" value="Metallo-dependent phosphatases"/>
    <property type="match status" value="1"/>
</dbReference>
<evidence type="ECO:0000256" key="1">
    <source>
        <dbReference type="SAM" id="SignalP"/>
    </source>
</evidence>
<dbReference type="SUPFAM" id="SSF117074">
    <property type="entry name" value="Hypothetical protein PA1324"/>
    <property type="match status" value="1"/>
</dbReference>
<feature type="signal peptide" evidence="1">
    <location>
        <begin position="1"/>
        <end position="17"/>
    </location>
</feature>
<dbReference type="InterPro" id="IPR013783">
    <property type="entry name" value="Ig-like_fold"/>
</dbReference>
<feature type="domain" description="Calcineurin-like phosphoesterase" evidence="2">
    <location>
        <begin position="136"/>
        <end position="330"/>
    </location>
</feature>
<gene>
    <name evidence="5" type="ORF">IAC44_04095</name>
</gene>
<evidence type="ECO:0000313" key="6">
    <source>
        <dbReference type="Proteomes" id="UP000824161"/>
    </source>
</evidence>
<dbReference type="InterPro" id="IPR004843">
    <property type="entry name" value="Calcineurin-like_PHP"/>
</dbReference>
<dbReference type="EMBL" id="DVLY01000094">
    <property type="protein sequence ID" value="HIT98001.1"/>
    <property type="molecule type" value="Genomic_DNA"/>
</dbReference>
<dbReference type="InterPro" id="IPR029052">
    <property type="entry name" value="Metallo-depent_PP-like"/>
</dbReference>
<dbReference type="InterPro" id="IPR032288">
    <property type="entry name" value="Metallophos_C"/>
</dbReference>
<dbReference type="Proteomes" id="UP000824161">
    <property type="component" value="Unassembled WGS sequence"/>
</dbReference>
<feature type="domain" description="Calcineurin-like phosphoesterase C-terminal" evidence="3">
    <location>
        <begin position="353"/>
        <end position="516"/>
    </location>
</feature>
<dbReference type="Gene3D" id="2.60.40.10">
    <property type="entry name" value="Immunoglobulins"/>
    <property type="match status" value="1"/>
</dbReference>
<dbReference type="InterPro" id="IPR051918">
    <property type="entry name" value="STPP_CPPED1"/>
</dbReference>
<sequence length="525" mass="59114">MKTRFLLALALFAPLLAAGGPKNVKGYVYQDDNRNGVFDKTEKGIPGVAVSNGREVVLTDRKGRYQLPVSGPCEIFVIKPAGYATPTNRYGLSLSYYLYRPEGSSTRMKYPGIAPTGELPSSVDFPLYLQDEPEDFRILVFGDPQCRDRQDAEYFGREVIQPLMDSTGKFAFGVMLGDIAFNQLEVFEPVMQRAALLGIPWYPMPGNHDHNQDKDIPHDSLGTETYMNFFGPATYALNYGKVHLIITDDIILPNPTGKTQYIGGLTEKQLAFIENDLRFVPKDHLVIFAGHIQLFDTNPKAETFRHADRQRLFDLLAEYPHTLSLSAHTHYIRTVFFDEKDGWKGAEPHLHLNAGATCADWYKGLPDPYGQPNAMMRDGSPQGYFTLEIDGNRFTHTYHPSRQADFYQMSLAVADSLHTGSPIALYANFYNGNERCEVSFRIDQGEWMPMKQTVATDPTFTALNKLWNNPSYKLPGRKVSGAAKTYHLWQGEIPAFSSPGVHVAEVRATDLYGRTYTEKLIFEVL</sequence>
<dbReference type="Gene3D" id="3.60.21.10">
    <property type="match status" value="1"/>
</dbReference>
<evidence type="ECO:0000313" key="5">
    <source>
        <dbReference type="EMBL" id="HIT98001.1"/>
    </source>
</evidence>
<dbReference type="InterPro" id="IPR032285">
    <property type="entry name" value="Metallophos_N"/>
</dbReference>
<keyword evidence="1" id="KW-0732">Signal</keyword>